<feature type="domain" description="COBRA C-terminal" evidence="8">
    <location>
        <begin position="212"/>
        <end position="407"/>
    </location>
</feature>
<gene>
    <name evidence="9" type="ORF">OLC1_LOCUS19033</name>
</gene>
<organism evidence="9 10">
    <name type="scientific">Oldenlandia corymbosa var. corymbosa</name>
    <dbReference type="NCBI Taxonomy" id="529605"/>
    <lineage>
        <taxon>Eukaryota</taxon>
        <taxon>Viridiplantae</taxon>
        <taxon>Streptophyta</taxon>
        <taxon>Embryophyta</taxon>
        <taxon>Tracheophyta</taxon>
        <taxon>Spermatophyta</taxon>
        <taxon>Magnoliopsida</taxon>
        <taxon>eudicotyledons</taxon>
        <taxon>Gunneridae</taxon>
        <taxon>Pentapetalae</taxon>
        <taxon>asterids</taxon>
        <taxon>lamiids</taxon>
        <taxon>Gentianales</taxon>
        <taxon>Rubiaceae</taxon>
        <taxon>Rubioideae</taxon>
        <taxon>Spermacoceae</taxon>
        <taxon>Hedyotis-Oldenlandia complex</taxon>
        <taxon>Oldenlandia</taxon>
    </lineage>
</organism>
<dbReference type="Pfam" id="PF04833">
    <property type="entry name" value="COBRA"/>
    <property type="match status" value="1"/>
</dbReference>
<keyword evidence="5" id="KW-0325">Glycoprotein</keyword>
<dbReference type="PANTHER" id="PTHR31673:SF3">
    <property type="entry name" value="COBRA-LIKE PROTEIN 4"/>
    <property type="match status" value="1"/>
</dbReference>
<dbReference type="Proteomes" id="UP001161247">
    <property type="component" value="Chromosome 7"/>
</dbReference>
<evidence type="ECO:0000256" key="3">
    <source>
        <dbReference type="ARBA" id="ARBA00022622"/>
    </source>
</evidence>
<reference evidence="9" key="1">
    <citation type="submission" date="2023-03" db="EMBL/GenBank/DDBJ databases">
        <authorList>
            <person name="Julca I."/>
        </authorList>
    </citation>
    <scope>NUCLEOTIDE SEQUENCE</scope>
</reference>
<dbReference type="GO" id="GO:0005886">
    <property type="term" value="C:plasma membrane"/>
    <property type="evidence" value="ECO:0007669"/>
    <property type="project" value="UniProtKB-SubCell"/>
</dbReference>
<keyword evidence="10" id="KW-1185">Reference proteome</keyword>
<dbReference type="InterPro" id="IPR056900">
    <property type="entry name" value="COB_C"/>
</dbReference>
<name>A0AAV1DV25_OLDCO</name>
<dbReference type="Pfam" id="PF25079">
    <property type="entry name" value="COB_C"/>
    <property type="match status" value="1"/>
</dbReference>
<evidence type="ECO:0000313" key="10">
    <source>
        <dbReference type="Proteomes" id="UP001161247"/>
    </source>
</evidence>
<dbReference type="PIRSF" id="PIRSF038122">
    <property type="entry name" value="COBRA"/>
    <property type="match status" value="1"/>
</dbReference>
<evidence type="ECO:0000256" key="7">
    <source>
        <dbReference type="PIRNR" id="PIRNR038122"/>
    </source>
</evidence>
<dbReference type="EMBL" id="OX459124">
    <property type="protein sequence ID" value="CAI9111710.1"/>
    <property type="molecule type" value="Genomic_DNA"/>
</dbReference>
<evidence type="ECO:0000256" key="5">
    <source>
        <dbReference type="ARBA" id="ARBA00023180"/>
    </source>
</evidence>
<evidence type="ECO:0000256" key="6">
    <source>
        <dbReference type="ARBA" id="ARBA00023288"/>
    </source>
</evidence>
<evidence type="ECO:0000256" key="4">
    <source>
        <dbReference type="ARBA" id="ARBA00022729"/>
    </source>
</evidence>
<evidence type="ECO:0000256" key="1">
    <source>
        <dbReference type="ARBA" id="ARBA00004609"/>
    </source>
</evidence>
<evidence type="ECO:0000256" key="2">
    <source>
        <dbReference type="ARBA" id="ARBA00005507"/>
    </source>
</evidence>
<dbReference type="AlphaFoldDB" id="A0AAV1DV25"/>
<evidence type="ECO:0000313" key="9">
    <source>
        <dbReference type="EMBL" id="CAI9111710.1"/>
    </source>
</evidence>
<comment type="similarity">
    <text evidence="2 7">Belongs to the COBRA family.</text>
</comment>
<keyword evidence="4" id="KW-0732">Signal</keyword>
<keyword evidence="3" id="KW-0472">Membrane</keyword>
<dbReference type="GO" id="GO:0010215">
    <property type="term" value="P:cellulose microfibril organization"/>
    <property type="evidence" value="ECO:0007669"/>
    <property type="project" value="InterPro"/>
</dbReference>
<dbReference type="InterPro" id="IPR006918">
    <property type="entry name" value="COBRA_pln"/>
</dbReference>
<proteinExistence type="inferred from homology"/>
<dbReference type="GO" id="GO:0052324">
    <property type="term" value="P:plant-type cell wall cellulose biosynthetic process"/>
    <property type="evidence" value="ECO:0007669"/>
    <property type="project" value="TreeGrafter"/>
</dbReference>
<comment type="subcellular location">
    <subcellularLocation>
        <location evidence="1">Cell membrane</location>
        <topology evidence="1">Lipid-anchor</topology>
        <topology evidence="1">GPI-anchor</topology>
    </subcellularLocation>
</comment>
<keyword evidence="3" id="KW-0336">GPI-anchor</keyword>
<accession>A0AAV1DV25</accession>
<dbReference type="PANTHER" id="PTHR31673">
    <property type="entry name" value="PROTEIN COBRA"/>
    <property type="match status" value="1"/>
</dbReference>
<protein>
    <recommendedName>
        <fullName evidence="7">COBRA-like protein</fullName>
    </recommendedName>
</protein>
<sequence>MVWVNFQEKVDRPNDAYDALDPNGNLTIKWDVISWNPDGYTAVVTIFNFQKYRHIEAPGWLLGWTWTKREVIWSMTGAQATDQGDCSTFKANIPHCCKKTPTIVDLLPGTPYNQQVANCCKGGVISSMVQNPATALSSFQINVGQSGTSNTTVRLPKNFTIATPGPGYTCGPAKIVPPSKFPSPDKRRATQALMTWNVTCMYSQFLAQKTPTCCVSLSAFYNSTIVNCPTCSCGCKGSSISQPGDSTCVDSESRHLASALSNSDTNIRFTPPLVQCTHHMCPIRVHWHIKVNYKEYWRVKITITNFNYRMNYSQWNLVAQHPNFENLTQVFSFNHESLTPYPTINDTGMFWGIKYYNDLLMQAGPSGNVQSELIFKKDKSSFTFNQGWGFPRRIYFNGDHCVMPSPDLYPHLPNDAIRITRFHHHLLKAVTMLLGLVIAFGSV</sequence>
<keyword evidence="6" id="KW-0449">Lipoprotein</keyword>
<dbReference type="GO" id="GO:0098552">
    <property type="term" value="C:side of membrane"/>
    <property type="evidence" value="ECO:0007669"/>
    <property type="project" value="UniProtKB-KW"/>
</dbReference>
<evidence type="ECO:0000259" key="8">
    <source>
        <dbReference type="Pfam" id="PF25079"/>
    </source>
</evidence>